<evidence type="ECO:0000313" key="6">
    <source>
        <dbReference type="EMBL" id="CAD1848017.1"/>
    </source>
</evidence>
<dbReference type="Pfam" id="PF00082">
    <property type="entry name" value="Peptidase_S8"/>
    <property type="match status" value="1"/>
</dbReference>
<dbReference type="GO" id="GO:0004252">
    <property type="term" value="F:serine-type endopeptidase activity"/>
    <property type="evidence" value="ECO:0007669"/>
    <property type="project" value="InterPro"/>
</dbReference>
<dbReference type="EMBL" id="CAJEUB010000065">
    <property type="protein sequence ID" value="CAD1848017.1"/>
    <property type="molecule type" value="Genomic_DNA"/>
</dbReference>
<evidence type="ECO:0000259" key="5">
    <source>
        <dbReference type="Pfam" id="PF17766"/>
    </source>
</evidence>
<dbReference type="Gene3D" id="3.40.50.200">
    <property type="entry name" value="Peptidase S8/S53 domain"/>
    <property type="match status" value="1"/>
</dbReference>
<feature type="domain" description="Subtilisin-like protease fibronectin type-III" evidence="5">
    <location>
        <begin position="98"/>
        <end position="198"/>
    </location>
</feature>
<dbReference type="InterPro" id="IPR000209">
    <property type="entry name" value="Peptidase_S8/S53_dom"/>
</dbReference>
<dbReference type="AlphaFoldDB" id="A0A6V7QYQ7"/>
<reference evidence="6" key="1">
    <citation type="submission" date="2020-07" db="EMBL/GenBank/DDBJ databases">
        <authorList>
            <person name="Lin J."/>
        </authorList>
    </citation>
    <scope>NUCLEOTIDE SEQUENCE</scope>
</reference>
<dbReference type="GO" id="GO:0006508">
    <property type="term" value="P:proteolysis"/>
    <property type="evidence" value="ECO:0007669"/>
    <property type="project" value="InterPro"/>
</dbReference>
<gene>
    <name evidence="6" type="ORF">CB5_LOCUS31228</name>
</gene>
<evidence type="ECO:0000256" key="2">
    <source>
        <dbReference type="ARBA" id="ARBA00022729"/>
    </source>
</evidence>
<dbReference type="SUPFAM" id="SSF52743">
    <property type="entry name" value="Subtilisin-like"/>
    <property type="match status" value="1"/>
</dbReference>
<proteinExistence type="inferred from homology"/>
<dbReference type="InterPro" id="IPR036852">
    <property type="entry name" value="Peptidase_S8/S53_dom_sf"/>
</dbReference>
<accession>A0A6V7QYQ7</accession>
<feature type="domain" description="Peptidase S8/S53" evidence="4">
    <location>
        <begin position="1"/>
        <end position="44"/>
    </location>
</feature>
<comment type="similarity">
    <text evidence="1 3">Belongs to the peptidase S8 family.</text>
</comment>
<organism evidence="6">
    <name type="scientific">Ananas comosus var. bracteatus</name>
    <name type="common">red pineapple</name>
    <dbReference type="NCBI Taxonomy" id="296719"/>
    <lineage>
        <taxon>Eukaryota</taxon>
        <taxon>Viridiplantae</taxon>
        <taxon>Streptophyta</taxon>
        <taxon>Embryophyta</taxon>
        <taxon>Tracheophyta</taxon>
        <taxon>Spermatophyta</taxon>
        <taxon>Magnoliopsida</taxon>
        <taxon>Liliopsida</taxon>
        <taxon>Poales</taxon>
        <taxon>Bromeliaceae</taxon>
        <taxon>Bromelioideae</taxon>
        <taxon>Ananas</taxon>
    </lineage>
</organism>
<dbReference type="InterPro" id="IPR041469">
    <property type="entry name" value="Subtilisin-like_FN3"/>
</dbReference>
<dbReference type="PANTHER" id="PTHR10795">
    <property type="entry name" value="PROPROTEIN CONVERTASE SUBTILISIN/KEXIN"/>
    <property type="match status" value="1"/>
</dbReference>
<protein>
    <submittedName>
        <fullName evidence="6">Uncharacterized protein</fullName>
    </submittedName>
</protein>
<keyword evidence="2" id="KW-0732">Signal</keyword>
<evidence type="ECO:0000256" key="1">
    <source>
        <dbReference type="ARBA" id="ARBA00011073"/>
    </source>
</evidence>
<evidence type="ECO:0000256" key="3">
    <source>
        <dbReference type="PROSITE-ProRule" id="PRU01240"/>
    </source>
</evidence>
<dbReference type="Pfam" id="PF17766">
    <property type="entry name" value="fn3_6"/>
    <property type="match status" value="1"/>
</dbReference>
<dbReference type="InterPro" id="IPR045051">
    <property type="entry name" value="SBT"/>
</dbReference>
<name>A0A6V7QYQ7_ANACO</name>
<dbReference type="PROSITE" id="PS51892">
    <property type="entry name" value="SUBTILASE"/>
    <property type="match status" value="1"/>
</dbReference>
<evidence type="ECO:0000259" key="4">
    <source>
        <dbReference type="Pfam" id="PF00082"/>
    </source>
</evidence>
<dbReference type="Gene3D" id="2.60.40.2310">
    <property type="match status" value="1"/>
</dbReference>
<sequence>MATPHLSGVAALLKSTHPDWSPAAIKSAIMTTATLIGNDNKPIVDETSGPADLFGIGAGHVNPSKANNPGLIYDIKFEDYVRYLCVDCSAVGAITGQNLNYPSFVVTLNVDSSYASQVSRTVTNVGAPNSTYAVETWIADEVKVEVRPALLSFSRANEEAKYSVTFTGNSNLSGKVFQGHLTWVSTDKSIVVRSPVVIAIV</sequence>
<comment type="caution">
    <text evidence="3">Lacks conserved residue(s) required for the propagation of feature annotation.</text>
</comment>